<comment type="catalytic activity">
    <reaction evidence="9 10">
        <text>UDP-N-acetyl-alpha-D-muramoyl-L-alanine + D-glutamate + ATP = UDP-N-acetyl-alpha-D-muramoyl-L-alanyl-D-glutamate + ADP + phosphate + H(+)</text>
        <dbReference type="Rhea" id="RHEA:16429"/>
        <dbReference type="ChEBI" id="CHEBI:15378"/>
        <dbReference type="ChEBI" id="CHEBI:29986"/>
        <dbReference type="ChEBI" id="CHEBI:30616"/>
        <dbReference type="ChEBI" id="CHEBI:43474"/>
        <dbReference type="ChEBI" id="CHEBI:83898"/>
        <dbReference type="ChEBI" id="CHEBI:83900"/>
        <dbReference type="ChEBI" id="CHEBI:456216"/>
        <dbReference type="EC" id="6.3.2.9"/>
    </reaction>
</comment>
<dbReference type="GO" id="GO:0005737">
    <property type="term" value="C:cytoplasm"/>
    <property type="evidence" value="ECO:0007669"/>
    <property type="project" value="UniProtKB-SubCell"/>
</dbReference>
<dbReference type="AlphaFoldDB" id="A0A1R1MN69"/>
<evidence type="ECO:0000259" key="12">
    <source>
        <dbReference type="Pfam" id="PF08245"/>
    </source>
</evidence>
<evidence type="ECO:0000256" key="5">
    <source>
        <dbReference type="ARBA" id="ARBA00022618"/>
    </source>
</evidence>
<keyword evidence="4 9" id="KW-0436">Ligase</keyword>
<feature type="binding site" evidence="9">
    <location>
        <begin position="87"/>
        <end position="93"/>
    </location>
    <ligand>
        <name>ATP</name>
        <dbReference type="ChEBI" id="CHEBI:30616"/>
    </ligand>
</feature>
<evidence type="ECO:0000256" key="6">
    <source>
        <dbReference type="ARBA" id="ARBA00022741"/>
    </source>
</evidence>
<sequence length="410" mass="46008">MNVLIIGKGKSGLSAGRLLEKNGYSVFYYDDREDCEIPEDVSFVIKSPGIPQSHPVVSCFREKNVEILGEVEIASRYMKGKIVGITGTNGKSTTTALVYHVLKKLWKGKVFIGGNFGIPVSEFAPETDKTSISVIELSSYQIEDLKDFKCDVSTILNITPDHLNRYKTFEEYAQAKLKLLKLTKQNVILNADDRLLKDFLKEKNVFTFSMEKSADAFFDGEKIVVRDFSLPVSSLPVRGYHNIQNFMATLLILQSLDINLNEAVNALQDFKGLEHRLEFVKTVNGITFINDSKSTNVDSLEKALLSFDKVILIAGGKDKGIDFSPIKNLVKERVKKAFFLGETGRKLEKLFSNVTETEFKATLEEAVFSAYNAAKSGDIILFSPGCSSFDMFKNFEERGKIFKQIVEELK</sequence>
<dbReference type="Proteomes" id="UP000187408">
    <property type="component" value="Unassembled WGS sequence"/>
</dbReference>
<comment type="caution">
    <text evidence="13">The sequence shown here is derived from an EMBL/GenBank/DDBJ whole genome shotgun (WGS) entry which is preliminary data.</text>
</comment>
<evidence type="ECO:0000256" key="8">
    <source>
        <dbReference type="ARBA" id="ARBA00023306"/>
    </source>
</evidence>
<evidence type="ECO:0000256" key="1">
    <source>
        <dbReference type="ARBA" id="ARBA00004496"/>
    </source>
</evidence>
<evidence type="ECO:0000313" key="13">
    <source>
        <dbReference type="EMBL" id="OMH41134.1"/>
    </source>
</evidence>
<dbReference type="EC" id="6.3.2.9" evidence="9 10"/>
<keyword evidence="6 9" id="KW-0547">Nucleotide-binding</keyword>
<proteinExistence type="inferred from homology"/>
<evidence type="ECO:0000313" key="14">
    <source>
        <dbReference type="Proteomes" id="UP000187408"/>
    </source>
</evidence>
<dbReference type="Gene3D" id="3.90.190.20">
    <property type="entry name" value="Mur ligase, C-terminal domain"/>
    <property type="match status" value="1"/>
</dbReference>
<keyword evidence="3 9" id="KW-0963">Cytoplasm</keyword>
<dbReference type="PROSITE" id="PS01011">
    <property type="entry name" value="FOLYLPOLYGLU_SYNT_1"/>
    <property type="match status" value="1"/>
</dbReference>
<dbReference type="UniPathway" id="UPA00219"/>
<dbReference type="EMBL" id="MOEN01000003">
    <property type="protein sequence ID" value="OMH41134.1"/>
    <property type="molecule type" value="Genomic_DNA"/>
</dbReference>
<dbReference type="Pfam" id="PF02875">
    <property type="entry name" value="Mur_ligase_C"/>
    <property type="match status" value="1"/>
</dbReference>
<accession>A0A1R1MN69</accession>
<dbReference type="SUPFAM" id="SSF51984">
    <property type="entry name" value="MurCD N-terminal domain"/>
    <property type="match status" value="1"/>
</dbReference>
<feature type="domain" description="Mur ligase C-terminal" evidence="11">
    <location>
        <begin position="275"/>
        <end position="384"/>
    </location>
</feature>
<comment type="similarity">
    <text evidence="9">Belongs to the MurCDEF family.</text>
</comment>
<keyword evidence="9 10" id="KW-0573">Peptidoglycan synthesis</keyword>
<dbReference type="RefSeq" id="WP_076712291.1">
    <property type="nucleotide sequence ID" value="NZ_MOEN01000003.1"/>
</dbReference>
<evidence type="ECO:0000256" key="7">
    <source>
        <dbReference type="ARBA" id="ARBA00022840"/>
    </source>
</evidence>
<dbReference type="GO" id="GO:0009252">
    <property type="term" value="P:peptidoglycan biosynthetic process"/>
    <property type="evidence" value="ECO:0007669"/>
    <property type="project" value="UniProtKB-UniRule"/>
</dbReference>
<dbReference type="OrthoDB" id="9809796at2"/>
<organism evidence="13 14">
    <name type="scientific">Desulfurobacterium indicum</name>
    <dbReference type="NCBI Taxonomy" id="1914305"/>
    <lineage>
        <taxon>Bacteria</taxon>
        <taxon>Pseudomonadati</taxon>
        <taxon>Aquificota</taxon>
        <taxon>Aquificia</taxon>
        <taxon>Desulfurobacteriales</taxon>
        <taxon>Desulfurobacteriaceae</taxon>
        <taxon>Desulfurobacterium</taxon>
    </lineage>
</organism>
<dbReference type="PANTHER" id="PTHR43692">
    <property type="entry name" value="UDP-N-ACETYLMURAMOYLALANINE--D-GLUTAMATE LIGASE"/>
    <property type="match status" value="1"/>
</dbReference>
<comment type="function">
    <text evidence="9 10">Cell wall formation. Catalyzes the addition of glutamate to the nucleotide precursor UDP-N-acetylmuramoyl-L-alanine (UMA).</text>
</comment>
<protein>
    <recommendedName>
        <fullName evidence="9 10">UDP-N-acetylmuramoylalanine--D-glutamate ligase</fullName>
        <ecNumber evidence="9 10">6.3.2.9</ecNumber>
    </recommendedName>
    <alternativeName>
        <fullName evidence="9">D-glutamic acid-adding enzyme</fullName>
    </alternativeName>
    <alternativeName>
        <fullName evidence="9">UDP-N-acetylmuramoyl-L-alanyl-D-glutamate synthetase</fullName>
    </alternativeName>
</protein>
<comment type="pathway">
    <text evidence="2 9 10">Cell wall biogenesis; peptidoglycan biosynthesis.</text>
</comment>
<gene>
    <name evidence="9" type="primary">murD</name>
    <name evidence="13" type="ORF">BLW93_01200</name>
</gene>
<evidence type="ECO:0000256" key="4">
    <source>
        <dbReference type="ARBA" id="ARBA00022598"/>
    </source>
</evidence>
<dbReference type="InterPro" id="IPR036565">
    <property type="entry name" value="Mur-like_cat_sf"/>
</dbReference>
<dbReference type="GO" id="GO:0008360">
    <property type="term" value="P:regulation of cell shape"/>
    <property type="evidence" value="ECO:0007669"/>
    <property type="project" value="UniProtKB-KW"/>
</dbReference>
<evidence type="ECO:0000259" key="11">
    <source>
        <dbReference type="Pfam" id="PF02875"/>
    </source>
</evidence>
<dbReference type="InterPro" id="IPR013221">
    <property type="entry name" value="Mur_ligase_cen"/>
</dbReference>
<dbReference type="GO" id="GO:0005524">
    <property type="term" value="F:ATP binding"/>
    <property type="evidence" value="ECO:0007669"/>
    <property type="project" value="UniProtKB-UniRule"/>
</dbReference>
<keyword evidence="9 10" id="KW-0961">Cell wall biogenesis/degradation</keyword>
<dbReference type="SUPFAM" id="SSF53244">
    <property type="entry name" value="MurD-like peptide ligases, peptide-binding domain"/>
    <property type="match status" value="1"/>
</dbReference>
<dbReference type="Gene3D" id="3.40.1190.10">
    <property type="entry name" value="Mur-like, catalytic domain"/>
    <property type="match status" value="1"/>
</dbReference>
<dbReference type="InterPro" id="IPR004101">
    <property type="entry name" value="Mur_ligase_C"/>
</dbReference>
<dbReference type="HAMAP" id="MF_00639">
    <property type="entry name" value="MurD"/>
    <property type="match status" value="1"/>
</dbReference>
<keyword evidence="5 9" id="KW-0132">Cell division</keyword>
<dbReference type="GO" id="GO:0051301">
    <property type="term" value="P:cell division"/>
    <property type="evidence" value="ECO:0007669"/>
    <property type="project" value="UniProtKB-KW"/>
</dbReference>
<dbReference type="InterPro" id="IPR005762">
    <property type="entry name" value="MurD"/>
</dbReference>
<dbReference type="STRING" id="1914305.BLW93_01200"/>
<comment type="subcellular location">
    <subcellularLocation>
        <location evidence="1 9 10">Cytoplasm</location>
    </subcellularLocation>
</comment>
<evidence type="ECO:0000256" key="10">
    <source>
        <dbReference type="RuleBase" id="RU003664"/>
    </source>
</evidence>
<keyword evidence="9 10" id="KW-0133">Cell shape</keyword>
<keyword evidence="7 9" id="KW-0067">ATP-binding</keyword>
<evidence type="ECO:0000256" key="2">
    <source>
        <dbReference type="ARBA" id="ARBA00004752"/>
    </source>
</evidence>
<dbReference type="Pfam" id="PF08245">
    <property type="entry name" value="Mur_ligase_M"/>
    <property type="match status" value="1"/>
</dbReference>
<dbReference type="GO" id="GO:0008764">
    <property type="term" value="F:UDP-N-acetylmuramoylalanine-D-glutamate ligase activity"/>
    <property type="evidence" value="ECO:0007669"/>
    <property type="project" value="UniProtKB-UniRule"/>
</dbReference>
<keyword evidence="14" id="KW-1185">Reference proteome</keyword>
<dbReference type="InterPro" id="IPR036615">
    <property type="entry name" value="Mur_ligase_C_dom_sf"/>
</dbReference>
<evidence type="ECO:0000256" key="3">
    <source>
        <dbReference type="ARBA" id="ARBA00022490"/>
    </source>
</evidence>
<dbReference type="PANTHER" id="PTHR43692:SF1">
    <property type="entry name" value="UDP-N-ACETYLMURAMOYLALANINE--D-GLUTAMATE LIGASE"/>
    <property type="match status" value="1"/>
</dbReference>
<dbReference type="GO" id="GO:0004326">
    <property type="term" value="F:tetrahydrofolylpolyglutamate synthase activity"/>
    <property type="evidence" value="ECO:0007669"/>
    <property type="project" value="InterPro"/>
</dbReference>
<dbReference type="NCBIfam" id="TIGR01087">
    <property type="entry name" value="murD"/>
    <property type="match status" value="1"/>
</dbReference>
<evidence type="ECO:0000256" key="9">
    <source>
        <dbReference type="HAMAP-Rule" id="MF_00639"/>
    </source>
</evidence>
<name>A0A1R1MN69_9BACT</name>
<dbReference type="InterPro" id="IPR018109">
    <property type="entry name" value="Folylpolyglutamate_synth_CS"/>
</dbReference>
<feature type="domain" description="Mur ligase central" evidence="12">
    <location>
        <begin position="85"/>
        <end position="252"/>
    </location>
</feature>
<keyword evidence="8 9" id="KW-0131">Cell cycle</keyword>
<dbReference type="SUPFAM" id="SSF53623">
    <property type="entry name" value="MurD-like peptide ligases, catalytic domain"/>
    <property type="match status" value="1"/>
</dbReference>
<reference evidence="13 14" key="1">
    <citation type="submission" date="2016-10" db="EMBL/GenBank/DDBJ databases">
        <title>Genome sequence of a sulfur-reducing bacterium Desulfurobacterium indicum K6013.</title>
        <authorList>
            <person name="Cao J."/>
            <person name="Shao Z."/>
            <person name="Alain K."/>
            <person name="Jebbar M."/>
        </authorList>
    </citation>
    <scope>NUCLEOTIDE SEQUENCE [LARGE SCALE GENOMIC DNA]</scope>
    <source>
        <strain evidence="13 14">K6013</strain>
    </source>
</reference>
<dbReference type="GO" id="GO:0071555">
    <property type="term" value="P:cell wall organization"/>
    <property type="evidence" value="ECO:0007669"/>
    <property type="project" value="UniProtKB-KW"/>
</dbReference>